<proteinExistence type="predicted"/>
<dbReference type="EMBL" id="CP117454">
    <property type="protein sequence ID" value="WLG86012.1"/>
    <property type="molecule type" value="Genomic_DNA"/>
</dbReference>
<dbReference type="Pfam" id="PF16778">
    <property type="entry name" value="Phage_tail_APC"/>
    <property type="match status" value="1"/>
</dbReference>
<evidence type="ECO:0000313" key="3">
    <source>
        <dbReference type="Proteomes" id="UP001239418"/>
    </source>
</evidence>
<feature type="domain" description="Phage tail assembly chaperone-like" evidence="1">
    <location>
        <begin position="69"/>
        <end position="136"/>
    </location>
</feature>
<protein>
    <submittedName>
        <fullName evidence="2">Phage tail assembly chaperone</fullName>
    </submittedName>
</protein>
<evidence type="ECO:0000313" key="2">
    <source>
        <dbReference type="EMBL" id="WLG86012.1"/>
    </source>
</evidence>
<accession>A0ABY9EZC5</accession>
<keyword evidence="3" id="KW-1185">Reference proteome</keyword>
<reference evidence="2 3" key="1">
    <citation type="submission" date="2023-02" db="EMBL/GenBank/DDBJ databases">
        <title>Evolution of Hrp T3SS in non-pathogenic Pseudomonas fluorescens.</title>
        <authorList>
            <person name="Liao K."/>
            <person name="Wei H."/>
            <person name="Gu Y."/>
        </authorList>
    </citation>
    <scope>NUCLEOTIDE SEQUENCE [LARGE SCALE GENOMIC DNA]</scope>
    <source>
        <strain evidence="2 3">FP1935</strain>
    </source>
</reference>
<dbReference type="InterPro" id="IPR031893">
    <property type="entry name" value="Phage_tail_APC"/>
</dbReference>
<organism evidence="2 3">
    <name type="scientific">Pseudomonas cucumis</name>
    <dbReference type="NCBI Taxonomy" id="2954082"/>
    <lineage>
        <taxon>Bacteria</taxon>
        <taxon>Pseudomonadati</taxon>
        <taxon>Pseudomonadota</taxon>
        <taxon>Gammaproteobacteria</taxon>
        <taxon>Pseudomonadales</taxon>
        <taxon>Pseudomonadaceae</taxon>
        <taxon>Pseudomonas</taxon>
    </lineage>
</organism>
<name>A0ABY9EZC5_9PSED</name>
<dbReference type="Proteomes" id="UP001239418">
    <property type="component" value="Chromosome"/>
</dbReference>
<evidence type="ECO:0000259" key="1">
    <source>
        <dbReference type="Pfam" id="PF16778"/>
    </source>
</evidence>
<dbReference type="RefSeq" id="WP_305448431.1">
    <property type="nucleotide sequence ID" value="NZ_CP117454.1"/>
</dbReference>
<sequence length="145" mass="16403">MERFYSQSTGCIYLSGLHAKMPNDAVPITQERFLAVIGDPKPGKDRSHDVDGLPILIDSAPATEFELIASARRWRDEQLMATQWLVDRDRDEEAASVPLTLTTDDFHDLLDYRQELRDWPMTSGFPKETSRPLAPDWLAQTLSGA</sequence>
<gene>
    <name evidence="2" type="ORF">PSH97_05650</name>
</gene>